<dbReference type="Proteomes" id="UP000075430">
    <property type="component" value="Unassembled WGS sequence"/>
</dbReference>
<dbReference type="OrthoDB" id="2364593at2"/>
<dbReference type="EMBL" id="LSBA01000036">
    <property type="protein sequence ID" value="KXZ15358.1"/>
    <property type="molecule type" value="Genomic_DNA"/>
</dbReference>
<name>A0A150F3V3_9BACI</name>
<dbReference type="RefSeq" id="WP_061523010.1">
    <property type="nucleotide sequence ID" value="NZ_JARLZY010000006.1"/>
</dbReference>
<dbReference type="Pfam" id="PF14559">
    <property type="entry name" value="TPR_19"/>
    <property type="match status" value="1"/>
</dbReference>
<protein>
    <submittedName>
        <fullName evidence="2">Uncharacterized protein</fullName>
    </submittedName>
</protein>
<dbReference type="STRING" id="1793963.AXI58_03575"/>
<evidence type="ECO:0000313" key="2">
    <source>
        <dbReference type="EMBL" id="KXZ15358.1"/>
    </source>
</evidence>
<dbReference type="SUPFAM" id="SSF116965">
    <property type="entry name" value="Hypothetical protein MPN330"/>
    <property type="match status" value="1"/>
</dbReference>
<dbReference type="Gene3D" id="1.25.40.10">
    <property type="entry name" value="Tetratricopeptide repeat domain"/>
    <property type="match status" value="1"/>
</dbReference>
<evidence type="ECO:0000256" key="1">
    <source>
        <dbReference type="PROSITE-ProRule" id="PRU00339"/>
    </source>
</evidence>
<dbReference type="InterPro" id="IPR011990">
    <property type="entry name" value="TPR-like_helical_dom_sf"/>
</dbReference>
<keyword evidence="3" id="KW-1185">Reference proteome</keyword>
<dbReference type="AlphaFoldDB" id="A0A150F3V3"/>
<sequence>MTHDKRKANIIPFPRLKERLVDKGMAAMKDKKYQEALELFSEAMSHDDTESDVHLGMAICFLELGELEEAKQVCEKMLNEGYGHYFTVLQVYMTILIQLKKYEEVKSTIEAVLEENQLPAESAEQFYRLLEFSRKMTDPDQQDEADEAWAEEEYEDVLNAEKVMESPAEQMNLIHSLKDRNIAKYTGLLKTILQDPGAHPLIKTMILTLMAEHDYSKPVHITKFGDSMTAIPSETVQPDAAPILHRVLRVLDETLGNENPTLFAAVEELWRRHLYVLHPFQPKLLNADLWAAALHKVGYEMHGIDIEMEELHMMYEFNSRELEEACTMIKDIEEISYL</sequence>
<comment type="caution">
    <text evidence="2">The sequence shown here is derived from an EMBL/GenBank/DDBJ whole genome shotgun (WGS) entry which is preliminary data.</text>
</comment>
<feature type="repeat" description="TPR" evidence="1">
    <location>
        <begin position="17"/>
        <end position="50"/>
    </location>
</feature>
<dbReference type="InterPro" id="IPR019734">
    <property type="entry name" value="TPR_rpt"/>
</dbReference>
<evidence type="ECO:0000313" key="3">
    <source>
        <dbReference type="Proteomes" id="UP000075430"/>
    </source>
</evidence>
<dbReference type="SUPFAM" id="SSF48452">
    <property type="entry name" value="TPR-like"/>
    <property type="match status" value="1"/>
</dbReference>
<accession>A0A150F3V3</accession>
<reference evidence="3" key="1">
    <citation type="submission" date="2016-02" db="EMBL/GenBank/DDBJ databases">
        <authorList>
            <person name="Dunlap C."/>
        </authorList>
    </citation>
    <scope>NUCLEOTIDE SEQUENCE [LARGE SCALE GENOMIC DNA]</scope>
    <source>
        <strain evidence="3">NRRL B-41092</strain>
    </source>
</reference>
<organism evidence="2 3">
    <name type="scientific">Bacillus nakamurai</name>
    <dbReference type="NCBI Taxonomy" id="1793963"/>
    <lineage>
        <taxon>Bacteria</taxon>
        <taxon>Bacillati</taxon>
        <taxon>Bacillota</taxon>
        <taxon>Bacilli</taxon>
        <taxon>Bacillales</taxon>
        <taxon>Bacillaceae</taxon>
        <taxon>Bacillus</taxon>
    </lineage>
</organism>
<keyword evidence="1" id="KW-0802">TPR repeat</keyword>
<proteinExistence type="predicted"/>
<gene>
    <name evidence="2" type="ORF">AXI58_03575</name>
</gene>
<dbReference type="PROSITE" id="PS50005">
    <property type="entry name" value="TPR"/>
    <property type="match status" value="1"/>
</dbReference>